<sequence length="340" mass="39124">MEILQTLYKEILGFLGVNGIINIISSGDYSAFSTLDGILTALRPMIPLLLVFEFGLGIAQKNPQTKVYRTNFIIYVFNRFISRYISLGVTGWMIATLQPYAPFNATLTWYWLLYGYVVWEFAHFIYHFFGHKVRLFWCLHATHHTPEDMNLSVAHAHFFLEAPYADAIRTSICILAGLDPKLLFFIMFIDGTYGTFIHVGENLFKDGTLGLQKVRFFGKYILTPSDHRVHHARNPLYMDTNFCNFINIWDRVFGTYQVERKDIPIEYGITRKIDSGNFMETYFGEVWELLKDMASAPSLKAFLLYPIMPPGWSPDGNHRTATVVRQEYLEGKDALVGTKG</sequence>
<evidence type="ECO:0000313" key="9">
    <source>
        <dbReference type="EMBL" id="MBB3838914.1"/>
    </source>
</evidence>
<feature type="transmembrane region" description="Helical" evidence="7">
    <location>
        <begin position="12"/>
        <end position="32"/>
    </location>
</feature>
<dbReference type="GO" id="GO:0006643">
    <property type="term" value="P:membrane lipid metabolic process"/>
    <property type="evidence" value="ECO:0007669"/>
    <property type="project" value="TreeGrafter"/>
</dbReference>
<organism evidence="9 10">
    <name type="scientific">Runella defluvii</name>
    <dbReference type="NCBI Taxonomy" id="370973"/>
    <lineage>
        <taxon>Bacteria</taxon>
        <taxon>Pseudomonadati</taxon>
        <taxon>Bacteroidota</taxon>
        <taxon>Cytophagia</taxon>
        <taxon>Cytophagales</taxon>
        <taxon>Spirosomataceae</taxon>
        <taxon>Runella</taxon>
    </lineage>
</organism>
<dbReference type="EMBL" id="JACIBY010000005">
    <property type="protein sequence ID" value="MBB3838914.1"/>
    <property type="molecule type" value="Genomic_DNA"/>
</dbReference>
<dbReference type="GO" id="GO:0008610">
    <property type="term" value="P:lipid biosynthetic process"/>
    <property type="evidence" value="ECO:0007669"/>
    <property type="project" value="InterPro"/>
</dbReference>
<dbReference type="AlphaFoldDB" id="A0A7W5ZL82"/>
<keyword evidence="10" id="KW-1185">Reference proteome</keyword>
<dbReference type="PANTHER" id="PTHR21624">
    <property type="entry name" value="STEROL DESATURASE-RELATED PROTEIN"/>
    <property type="match status" value="1"/>
</dbReference>
<feature type="domain" description="Fatty acid hydroxylase" evidence="8">
    <location>
        <begin position="113"/>
        <end position="255"/>
    </location>
</feature>
<dbReference type="Pfam" id="PF04116">
    <property type="entry name" value="FA_hydroxylase"/>
    <property type="match status" value="1"/>
</dbReference>
<keyword evidence="6 7" id="KW-0472">Membrane</keyword>
<dbReference type="Proteomes" id="UP000541352">
    <property type="component" value="Unassembled WGS sequence"/>
</dbReference>
<evidence type="ECO:0000256" key="1">
    <source>
        <dbReference type="ARBA" id="ARBA00004127"/>
    </source>
</evidence>
<keyword evidence="5" id="KW-0443">Lipid metabolism</keyword>
<dbReference type="PANTHER" id="PTHR21624:SF1">
    <property type="entry name" value="ALKYLGLYCEROL MONOOXYGENASE"/>
    <property type="match status" value="1"/>
</dbReference>
<proteinExistence type="predicted"/>
<dbReference type="GO" id="GO:0005506">
    <property type="term" value="F:iron ion binding"/>
    <property type="evidence" value="ECO:0007669"/>
    <property type="project" value="InterPro"/>
</dbReference>
<dbReference type="RefSeq" id="WP_183974714.1">
    <property type="nucleotide sequence ID" value="NZ_JACIBY010000005.1"/>
</dbReference>
<keyword evidence="3 7" id="KW-1133">Transmembrane helix</keyword>
<dbReference type="InterPro" id="IPR006694">
    <property type="entry name" value="Fatty_acid_hydroxylase"/>
</dbReference>
<dbReference type="GO" id="GO:0012505">
    <property type="term" value="C:endomembrane system"/>
    <property type="evidence" value="ECO:0007669"/>
    <property type="project" value="UniProtKB-SubCell"/>
</dbReference>
<gene>
    <name evidence="9" type="ORF">FHS57_002920</name>
</gene>
<name>A0A7W5ZL82_9BACT</name>
<comment type="caution">
    <text evidence="9">The sequence shown here is derived from an EMBL/GenBank/DDBJ whole genome shotgun (WGS) entry which is preliminary data.</text>
</comment>
<dbReference type="GO" id="GO:0016020">
    <property type="term" value="C:membrane"/>
    <property type="evidence" value="ECO:0007669"/>
    <property type="project" value="GOC"/>
</dbReference>
<evidence type="ECO:0000256" key="4">
    <source>
        <dbReference type="ARBA" id="ARBA00023002"/>
    </source>
</evidence>
<evidence type="ECO:0000256" key="2">
    <source>
        <dbReference type="ARBA" id="ARBA00022692"/>
    </source>
</evidence>
<feature type="transmembrane region" description="Helical" evidence="7">
    <location>
        <begin position="38"/>
        <end position="59"/>
    </location>
</feature>
<evidence type="ECO:0000256" key="7">
    <source>
        <dbReference type="SAM" id="Phobius"/>
    </source>
</evidence>
<protein>
    <submittedName>
        <fullName evidence="9">Sterol desaturase/sphingolipid hydroxylase (Fatty acid hydroxylase superfamily)</fullName>
    </submittedName>
</protein>
<feature type="transmembrane region" description="Helical" evidence="7">
    <location>
        <begin position="107"/>
        <end position="129"/>
    </location>
</feature>
<dbReference type="GO" id="GO:0050479">
    <property type="term" value="F:glyceryl-ether monooxygenase activity"/>
    <property type="evidence" value="ECO:0007669"/>
    <property type="project" value="TreeGrafter"/>
</dbReference>
<keyword evidence="4" id="KW-0560">Oxidoreductase</keyword>
<evidence type="ECO:0000313" key="10">
    <source>
        <dbReference type="Proteomes" id="UP000541352"/>
    </source>
</evidence>
<evidence type="ECO:0000259" key="8">
    <source>
        <dbReference type="Pfam" id="PF04116"/>
    </source>
</evidence>
<accession>A0A7W5ZL82</accession>
<dbReference type="InterPro" id="IPR051689">
    <property type="entry name" value="Sterol_desaturase/TMEM195"/>
</dbReference>
<evidence type="ECO:0000256" key="6">
    <source>
        <dbReference type="ARBA" id="ARBA00023136"/>
    </source>
</evidence>
<feature type="transmembrane region" description="Helical" evidence="7">
    <location>
        <begin position="80"/>
        <end position="101"/>
    </location>
</feature>
<comment type="subcellular location">
    <subcellularLocation>
        <location evidence="1">Endomembrane system</location>
        <topology evidence="1">Multi-pass membrane protein</topology>
    </subcellularLocation>
</comment>
<reference evidence="9 10" key="1">
    <citation type="submission" date="2020-08" db="EMBL/GenBank/DDBJ databases">
        <title>Genomic Encyclopedia of Type Strains, Phase IV (KMG-IV): sequencing the most valuable type-strain genomes for metagenomic binning, comparative biology and taxonomic classification.</title>
        <authorList>
            <person name="Goeker M."/>
        </authorList>
    </citation>
    <scope>NUCLEOTIDE SEQUENCE [LARGE SCALE GENOMIC DNA]</scope>
    <source>
        <strain evidence="9 10">DSM 17976</strain>
    </source>
</reference>
<evidence type="ECO:0000256" key="3">
    <source>
        <dbReference type="ARBA" id="ARBA00022989"/>
    </source>
</evidence>
<keyword evidence="2 7" id="KW-0812">Transmembrane</keyword>
<evidence type="ECO:0000256" key="5">
    <source>
        <dbReference type="ARBA" id="ARBA00023098"/>
    </source>
</evidence>